<proteinExistence type="predicted"/>
<reference evidence="1" key="1">
    <citation type="journal article" date="2014" name="Front. Microbiol.">
        <title>High frequency of phylogenetically diverse reductive dehalogenase-homologous genes in deep subseafloor sedimentary metagenomes.</title>
        <authorList>
            <person name="Kawai M."/>
            <person name="Futagami T."/>
            <person name="Toyoda A."/>
            <person name="Takaki Y."/>
            <person name="Nishi S."/>
            <person name="Hori S."/>
            <person name="Arai W."/>
            <person name="Tsubouchi T."/>
            <person name="Morono Y."/>
            <person name="Uchiyama I."/>
            <person name="Ito T."/>
            <person name="Fujiyama A."/>
            <person name="Inagaki F."/>
            <person name="Takami H."/>
        </authorList>
    </citation>
    <scope>NUCLEOTIDE SEQUENCE</scope>
    <source>
        <strain evidence="1">Expedition CK06-06</strain>
    </source>
</reference>
<dbReference type="InterPro" id="IPR007395">
    <property type="entry name" value="Zn_peptidase_2"/>
</dbReference>
<organism evidence="1">
    <name type="scientific">marine sediment metagenome</name>
    <dbReference type="NCBI Taxonomy" id="412755"/>
    <lineage>
        <taxon>unclassified sequences</taxon>
        <taxon>metagenomes</taxon>
        <taxon>ecological metagenomes</taxon>
    </lineage>
</organism>
<accession>X0SP18</accession>
<feature type="non-terminal residue" evidence="1">
    <location>
        <position position="92"/>
    </location>
</feature>
<protein>
    <submittedName>
        <fullName evidence="1">Uncharacterized protein</fullName>
    </submittedName>
</protein>
<sequence length="92" mass="10026">MFFWDGTIFLLIPAFVFALWARAKVRGAYAKYSKVRARSGMTGAEVAAAMLRRRDLVAGEGRGDAADALAAVEVHAIAGQLSDHYDPRSRVL</sequence>
<dbReference type="PANTHER" id="PTHR36434">
    <property type="entry name" value="MEMBRANE PROTEASE YUGP-RELATED"/>
    <property type="match status" value="1"/>
</dbReference>
<evidence type="ECO:0000313" key="1">
    <source>
        <dbReference type="EMBL" id="GAF77602.1"/>
    </source>
</evidence>
<name>X0SP18_9ZZZZ</name>
<dbReference type="EMBL" id="BARS01005715">
    <property type="protein sequence ID" value="GAF77602.1"/>
    <property type="molecule type" value="Genomic_DNA"/>
</dbReference>
<comment type="caution">
    <text evidence="1">The sequence shown here is derived from an EMBL/GenBank/DDBJ whole genome shotgun (WGS) entry which is preliminary data.</text>
</comment>
<dbReference type="AlphaFoldDB" id="X0SP18"/>
<gene>
    <name evidence="1" type="ORF">S01H1_11214</name>
</gene>
<dbReference type="Pfam" id="PF04298">
    <property type="entry name" value="Zn_peptidase_2"/>
    <property type="match status" value="1"/>
</dbReference>
<dbReference type="PANTHER" id="PTHR36434:SF1">
    <property type="entry name" value="MEMBRANE PROTEASE YUGP-RELATED"/>
    <property type="match status" value="1"/>
</dbReference>